<keyword evidence="3" id="KW-1185">Reference proteome</keyword>
<protein>
    <recommendedName>
        <fullName evidence="4">CxC1-like cysteine cluster associated with KDZ transposases domain-containing protein</fullName>
    </recommendedName>
</protein>
<dbReference type="InterPro" id="IPR040521">
    <property type="entry name" value="KDZ"/>
</dbReference>
<evidence type="ECO:0000313" key="3">
    <source>
        <dbReference type="Proteomes" id="UP001218218"/>
    </source>
</evidence>
<organism evidence="2 3">
    <name type="scientific">Mycena albidolilacea</name>
    <dbReference type="NCBI Taxonomy" id="1033008"/>
    <lineage>
        <taxon>Eukaryota</taxon>
        <taxon>Fungi</taxon>
        <taxon>Dikarya</taxon>
        <taxon>Basidiomycota</taxon>
        <taxon>Agaricomycotina</taxon>
        <taxon>Agaricomycetes</taxon>
        <taxon>Agaricomycetidae</taxon>
        <taxon>Agaricales</taxon>
        <taxon>Marasmiineae</taxon>
        <taxon>Mycenaceae</taxon>
        <taxon>Mycena</taxon>
    </lineage>
</organism>
<reference evidence="2" key="1">
    <citation type="submission" date="2023-03" db="EMBL/GenBank/DDBJ databases">
        <title>Massive genome expansion in bonnet fungi (Mycena s.s.) driven by repeated elements and novel gene families across ecological guilds.</title>
        <authorList>
            <consortium name="Lawrence Berkeley National Laboratory"/>
            <person name="Harder C.B."/>
            <person name="Miyauchi S."/>
            <person name="Viragh M."/>
            <person name="Kuo A."/>
            <person name="Thoen E."/>
            <person name="Andreopoulos B."/>
            <person name="Lu D."/>
            <person name="Skrede I."/>
            <person name="Drula E."/>
            <person name="Henrissat B."/>
            <person name="Morin E."/>
            <person name="Kohler A."/>
            <person name="Barry K."/>
            <person name="LaButti K."/>
            <person name="Morin E."/>
            <person name="Salamov A."/>
            <person name="Lipzen A."/>
            <person name="Mereny Z."/>
            <person name="Hegedus B."/>
            <person name="Baldrian P."/>
            <person name="Stursova M."/>
            <person name="Weitz H."/>
            <person name="Taylor A."/>
            <person name="Grigoriev I.V."/>
            <person name="Nagy L.G."/>
            <person name="Martin F."/>
            <person name="Kauserud H."/>
        </authorList>
    </citation>
    <scope>NUCLEOTIDE SEQUENCE</scope>
    <source>
        <strain evidence="2">CBHHK002</strain>
    </source>
</reference>
<name>A0AAD7ETV2_9AGAR</name>
<evidence type="ECO:0000256" key="1">
    <source>
        <dbReference type="SAM" id="MobiDB-lite"/>
    </source>
</evidence>
<evidence type="ECO:0008006" key="4">
    <source>
        <dbReference type="Google" id="ProtNLM"/>
    </source>
</evidence>
<dbReference type="AlphaFoldDB" id="A0AAD7ETV2"/>
<dbReference type="Proteomes" id="UP001218218">
    <property type="component" value="Unassembled WGS sequence"/>
</dbReference>
<feature type="compositionally biased region" description="Acidic residues" evidence="1">
    <location>
        <begin position="925"/>
        <end position="938"/>
    </location>
</feature>
<evidence type="ECO:0000313" key="2">
    <source>
        <dbReference type="EMBL" id="KAJ7351528.1"/>
    </source>
</evidence>
<dbReference type="Pfam" id="PF18758">
    <property type="entry name" value="KDZ"/>
    <property type="match status" value="1"/>
</dbReference>
<gene>
    <name evidence="2" type="ORF">DFH08DRAFT_957837</name>
</gene>
<dbReference type="PANTHER" id="PTHR33096:SF1">
    <property type="entry name" value="CXC1-LIKE CYSTEINE CLUSTER ASSOCIATED WITH KDZ TRANSPOSASES DOMAIN-CONTAINING PROTEIN"/>
    <property type="match status" value="1"/>
</dbReference>
<sequence>MPSARASGGARNMVSSMSSRLHINTNDRQSGRRHICTLLTAAKIREAKVADAHREAERREAMTREECRELKNLRDLPDAFGDDDDGWEEDLLHGRAVADISHAGEALQEDSERADADLFEGLRESSRQLWRRRRFPDLRRRRDRTQLQVDGFARQLDQMADVYVELGVAVMEGGGLAATYNIAADAEIQESRDITVIDVFSNSHQPLQLIRGDAYIASACVCRGWMPASTWNPTVIITIRALEVYRIAHLRCPWLGIQAFIRSLCDIHGIAPRPWLGAQFSAAFDAYLAICAEVDRCVQVALGCDTLHWRLKNACPCCLYKVEGEPVLKIPLMGTFDGNNSRSRFERCERLENNEEGTCAPGALKERLDDRVVPGDLYLPREDVDVWKKDGVEELMKSFSVDDEEEAGGCGEGWQNMKEGVTSRAYGMYDETGFFPALCRHGFILKVVDMVKSGELSKYPLSLTHHLLNVLGQVALGYDIGCKFGKLVFAHPALKDLARNKDFRALVGAFHGHDHKRLCGIENLMMYVEGIGLEALEGCESLFSKSNALASTTRYSSRFHCQQAIVTYLKHTDAFDTYHGLTTYAALRETMRELGVESRAEFEQWRAKEKAHLLTLSKEQLQESLEMEYLQKLINLQDAEKRITALRGVDLHVIPQPGTASYTEAAKATRRLETQLRHAHELQMKILAAMQDLEVRLEVVTWWLLEDEKWSEVSEMVQRRRYQRALDHLQGLIISRMFELAKCNMSGTGYQLQKHITKALQARSKAVKNAISNYNDVAQTMTPPRPTLTWEEVVEYAFLADFDLLCEGREDIRGEPWAQPAGRAAMDQHYKLLRVDEEIQHLNVEIRRLVTYMGDEARFLAIEEGRLREEGEEGLALQVQLLHMERARFTDVHMEQLTKLSKEPISNEDVKMRAPSPPPQQEGLADGEEELESDDDDGELAEAFLTVVRITHDNTIETGDS</sequence>
<proteinExistence type="predicted"/>
<dbReference type="PANTHER" id="PTHR33096">
    <property type="entry name" value="CXC2 DOMAIN-CONTAINING PROTEIN"/>
    <property type="match status" value="1"/>
</dbReference>
<dbReference type="EMBL" id="JARIHO010000013">
    <property type="protein sequence ID" value="KAJ7351528.1"/>
    <property type="molecule type" value="Genomic_DNA"/>
</dbReference>
<comment type="caution">
    <text evidence="2">The sequence shown here is derived from an EMBL/GenBank/DDBJ whole genome shotgun (WGS) entry which is preliminary data.</text>
</comment>
<accession>A0AAD7ETV2</accession>
<feature type="region of interest" description="Disordered" evidence="1">
    <location>
        <begin position="901"/>
        <end position="938"/>
    </location>
</feature>